<evidence type="ECO:0000259" key="2">
    <source>
        <dbReference type="PROSITE" id="PS50838"/>
    </source>
</evidence>
<evidence type="ECO:0000256" key="1">
    <source>
        <dbReference type="SAM" id="MobiDB-lite"/>
    </source>
</evidence>
<dbReference type="AlphaFoldDB" id="A0A9P6UAC0"/>
<organism evidence="3 4">
    <name type="scientific">Mortierella polycephala</name>
    <dbReference type="NCBI Taxonomy" id="41804"/>
    <lineage>
        <taxon>Eukaryota</taxon>
        <taxon>Fungi</taxon>
        <taxon>Fungi incertae sedis</taxon>
        <taxon>Mucoromycota</taxon>
        <taxon>Mortierellomycotina</taxon>
        <taxon>Mortierellomycetes</taxon>
        <taxon>Mortierellales</taxon>
        <taxon>Mortierellaceae</taxon>
        <taxon>Mortierella</taxon>
    </lineage>
</organism>
<dbReference type="SMART" id="SM01373">
    <property type="entry name" value="MAGE"/>
    <property type="match status" value="1"/>
</dbReference>
<feature type="domain" description="MAGE" evidence="2">
    <location>
        <begin position="56"/>
        <end position="271"/>
    </location>
</feature>
<name>A0A9P6UAC0_9FUNG</name>
<feature type="region of interest" description="Disordered" evidence="1">
    <location>
        <begin position="1"/>
        <end position="31"/>
    </location>
</feature>
<protein>
    <recommendedName>
        <fullName evidence="2">MAGE domain-containing protein</fullName>
    </recommendedName>
</protein>
<dbReference type="PANTHER" id="PTHR11736">
    <property type="entry name" value="MELANOMA-ASSOCIATED ANTIGEN MAGE ANTIGEN"/>
    <property type="match status" value="1"/>
</dbReference>
<dbReference type="InterPro" id="IPR041899">
    <property type="entry name" value="MAGE_WH2"/>
</dbReference>
<dbReference type="PANTHER" id="PTHR11736:SF14">
    <property type="entry name" value="NSE3 HOMOLOG, SMC5-SMC6 COMPLEX COMPONENT"/>
    <property type="match status" value="1"/>
</dbReference>
<dbReference type="EMBL" id="JAAAJA010000023">
    <property type="protein sequence ID" value="KAG0266028.1"/>
    <property type="molecule type" value="Genomic_DNA"/>
</dbReference>
<feature type="region of interest" description="Disordered" evidence="1">
    <location>
        <begin position="96"/>
        <end position="129"/>
    </location>
</feature>
<reference evidence="3" key="1">
    <citation type="journal article" date="2020" name="Fungal Divers.">
        <title>Resolving the Mortierellaceae phylogeny through synthesis of multi-gene phylogenetics and phylogenomics.</title>
        <authorList>
            <person name="Vandepol N."/>
            <person name="Liber J."/>
            <person name="Desiro A."/>
            <person name="Na H."/>
            <person name="Kennedy M."/>
            <person name="Barry K."/>
            <person name="Grigoriev I.V."/>
            <person name="Miller A.N."/>
            <person name="O'Donnell K."/>
            <person name="Stajich J.E."/>
            <person name="Bonito G."/>
        </authorList>
    </citation>
    <scope>NUCLEOTIDE SEQUENCE</scope>
    <source>
        <strain evidence="3">KOD948</strain>
    </source>
</reference>
<feature type="compositionally biased region" description="Basic and acidic residues" evidence="1">
    <location>
        <begin position="1"/>
        <end position="14"/>
    </location>
</feature>
<dbReference type="InterPro" id="IPR041898">
    <property type="entry name" value="MAGE_WH1"/>
</dbReference>
<accession>A0A9P6UAC0</accession>
<dbReference type="Gene3D" id="1.10.10.1200">
    <property type="entry name" value="MAGE homology domain, winged helix WH1 motif"/>
    <property type="match status" value="1"/>
</dbReference>
<dbReference type="InterPro" id="IPR002190">
    <property type="entry name" value="MHD_dom"/>
</dbReference>
<dbReference type="PROSITE" id="PS50838">
    <property type="entry name" value="MAGE"/>
    <property type="match status" value="1"/>
</dbReference>
<dbReference type="Gene3D" id="1.10.10.1210">
    <property type="entry name" value="MAGE homology domain, winged helix WH2 motif"/>
    <property type="match status" value="1"/>
</dbReference>
<evidence type="ECO:0000313" key="3">
    <source>
        <dbReference type="EMBL" id="KAG0266028.1"/>
    </source>
</evidence>
<dbReference type="Pfam" id="PF01454">
    <property type="entry name" value="MAGE"/>
    <property type="match status" value="1"/>
</dbReference>
<dbReference type="Proteomes" id="UP000726737">
    <property type="component" value="Unassembled WGS sequence"/>
</dbReference>
<evidence type="ECO:0000313" key="4">
    <source>
        <dbReference type="Proteomes" id="UP000726737"/>
    </source>
</evidence>
<proteinExistence type="predicted"/>
<comment type="caution">
    <text evidence="3">The sequence shown here is derived from an EMBL/GenBank/DDBJ whole genome shotgun (WGS) entry which is preliminary data.</text>
</comment>
<dbReference type="GO" id="GO:0006281">
    <property type="term" value="P:DNA repair"/>
    <property type="evidence" value="ECO:0007669"/>
    <property type="project" value="TreeGrafter"/>
</dbReference>
<dbReference type="InterPro" id="IPR037445">
    <property type="entry name" value="MAGE"/>
</dbReference>
<gene>
    <name evidence="3" type="ORF">BG011_003466</name>
</gene>
<sequence length="298" mass="34046">MRNDDSDQDEEHHVPSRRAAPESTTKAGIDPEDFERLVKDVVRLAVFTSHSESALKRDDIRDVLNDHTRLYDRVFENAQERLRDVFGMEMVELTSRGRSGNTAEKGSSREGVIQQKKQKKQKKLQKARDGEHVTHSICTRIVGTKSYMLRNILPEELLSTSVVDWEEELEDAGLLMVILSLITVRQGAIYESTLMSHLRRLSLLNEASPFGDIQKKFETLVKKRYLEKFKLEQMDESGEKAEYEYRWGARARIEVPEESIVKFIQEVFGRDAPVGLEASILKASGIKIKEPTQAPSQA</sequence>
<dbReference type="OrthoDB" id="205198at2759"/>
<keyword evidence="4" id="KW-1185">Reference proteome</keyword>
<feature type="compositionally biased region" description="Basic residues" evidence="1">
    <location>
        <begin position="116"/>
        <end position="125"/>
    </location>
</feature>
<feature type="compositionally biased region" description="Polar residues" evidence="1">
    <location>
        <begin position="96"/>
        <end position="105"/>
    </location>
</feature>
<dbReference type="GO" id="GO:0005634">
    <property type="term" value="C:nucleus"/>
    <property type="evidence" value="ECO:0007669"/>
    <property type="project" value="TreeGrafter"/>
</dbReference>